<reference evidence="4 5" key="1">
    <citation type="submission" date="2018-09" db="EMBL/GenBank/DDBJ databases">
        <title>Genomic investigation of the strawberry pathogen Phytophthora fragariae indicates pathogenicity is determined by transcriptional variation in three key races.</title>
        <authorList>
            <person name="Adams T.M."/>
            <person name="Armitage A.D."/>
            <person name="Sobczyk M.K."/>
            <person name="Bates H.J."/>
            <person name="Dunwell J.M."/>
            <person name="Nellist C.F."/>
            <person name="Harrison R.J."/>
        </authorList>
    </citation>
    <scope>NUCLEOTIDE SEQUENCE [LARGE SCALE GENOMIC DNA]</scope>
    <source>
        <strain evidence="2 4">BC-23</strain>
        <strain evidence="3 5">NOV-77</strain>
    </source>
</reference>
<comment type="caution">
    <text evidence="3">The sequence shown here is derived from an EMBL/GenBank/DDBJ whole genome shotgun (WGS) entry which is preliminary data.</text>
</comment>
<organism evidence="3 5">
    <name type="scientific">Phytophthora fragariae</name>
    <dbReference type="NCBI Taxonomy" id="53985"/>
    <lineage>
        <taxon>Eukaryota</taxon>
        <taxon>Sar</taxon>
        <taxon>Stramenopiles</taxon>
        <taxon>Oomycota</taxon>
        <taxon>Peronosporomycetes</taxon>
        <taxon>Peronosporales</taxon>
        <taxon>Peronosporaceae</taxon>
        <taxon>Phytophthora</taxon>
    </lineage>
</organism>
<feature type="compositionally biased region" description="Basic and acidic residues" evidence="1">
    <location>
        <begin position="93"/>
        <end position="104"/>
    </location>
</feature>
<evidence type="ECO:0000256" key="1">
    <source>
        <dbReference type="SAM" id="MobiDB-lite"/>
    </source>
</evidence>
<dbReference type="AlphaFoldDB" id="A0A6G0SL49"/>
<sequence length="110" mass="11871">MTFQVTSIEELVTLLQSQLSPREDAAPLQLQPATSLQQGHAVGAMRTQTPTDTTPICSGGDRVATESTAKQYIDDDGFVTHATKKSKAGKLGRLREKEDQEKMGIKGGLK</sequence>
<dbReference type="Proteomes" id="UP000486351">
    <property type="component" value="Unassembled WGS sequence"/>
</dbReference>
<evidence type="ECO:0000313" key="4">
    <source>
        <dbReference type="Proteomes" id="UP000476176"/>
    </source>
</evidence>
<dbReference type="Proteomes" id="UP000476176">
    <property type="component" value="Unassembled WGS sequence"/>
</dbReference>
<proteinExistence type="predicted"/>
<evidence type="ECO:0000313" key="3">
    <source>
        <dbReference type="EMBL" id="KAE9361182.1"/>
    </source>
</evidence>
<accession>A0A6G0SL49</accession>
<dbReference type="EMBL" id="QXFY01000031">
    <property type="protein sequence ID" value="KAE9361182.1"/>
    <property type="molecule type" value="Genomic_DNA"/>
</dbReference>
<protein>
    <submittedName>
        <fullName evidence="3">Uncharacterized protein</fullName>
    </submittedName>
</protein>
<dbReference type="EMBL" id="QXGC01000025">
    <property type="protein sequence ID" value="KAE9254315.1"/>
    <property type="molecule type" value="Genomic_DNA"/>
</dbReference>
<feature type="compositionally biased region" description="Polar residues" evidence="1">
    <location>
        <begin position="46"/>
        <end position="56"/>
    </location>
</feature>
<feature type="region of interest" description="Disordered" evidence="1">
    <location>
        <begin position="89"/>
        <end position="110"/>
    </location>
</feature>
<name>A0A6G0SL49_9STRA</name>
<gene>
    <name evidence="2" type="ORF">PF004_g1099</name>
    <name evidence="3" type="ORF">PF008_g1276</name>
</gene>
<evidence type="ECO:0000313" key="2">
    <source>
        <dbReference type="EMBL" id="KAE9254315.1"/>
    </source>
</evidence>
<feature type="region of interest" description="Disordered" evidence="1">
    <location>
        <begin position="23"/>
        <end position="61"/>
    </location>
</feature>
<evidence type="ECO:0000313" key="5">
    <source>
        <dbReference type="Proteomes" id="UP000486351"/>
    </source>
</evidence>